<dbReference type="EnsemblProtists" id="EOD18399">
    <property type="protein sequence ID" value="EOD18399"/>
    <property type="gene ID" value="EMIHUDRAFT_461439"/>
</dbReference>
<organism evidence="2 3">
    <name type="scientific">Emiliania huxleyi (strain CCMP1516)</name>
    <dbReference type="NCBI Taxonomy" id="280463"/>
    <lineage>
        <taxon>Eukaryota</taxon>
        <taxon>Haptista</taxon>
        <taxon>Haptophyta</taxon>
        <taxon>Prymnesiophyceae</taxon>
        <taxon>Isochrysidales</taxon>
        <taxon>Noelaerhabdaceae</taxon>
        <taxon>Emiliania</taxon>
    </lineage>
</organism>
<evidence type="ECO:0000256" key="1">
    <source>
        <dbReference type="SAM" id="MobiDB-lite"/>
    </source>
</evidence>
<dbReference type="GeneID" id="17258251"/>
<evidence type="ECO:0000313" key="3">
    <source>
        <dbReference type="Proteomes" id="UP000013827"/>
    </source>
</evidence>
<name>A0A0D3ILJ5_EMIH1</name>
<proteinExistence type="predicted"/>
<dbReference type="HOGENOM" id="CLU_1581431_0_0_1"/>
<dbReference type="RefSeq" id="XP_005764559.1">
    <property type="nucleotide sequence ID" value="XM_005764502.1"/>
</dbReference>
<feature type="region of interest" description="Disordered" evidence="1">
    <location>
        <begin position="122"/>
        <end position="169"/>
    </location>
</feature>
<feature type="compositionally biased region" description="Basic and acidic residues" evidence="1">
    <location>
        <begin position="122"/>
        <end position="136"/>
    </location>
</feature>
<dbReference type="AlphaFoldDB" id="A0A0D3ILJ5"/>
<dbReference type="KEGG" id="ehx:EMIHUDRAFT_461439"/>
<protein>
    <submittedName>
        <fullName evidence="2">Uncharacterized protein</fullName>
    </submittedName>
</protein>
<sequence>MHAVTCVGAATRGRKKKTKQELEKQLDADPAFIKFQAELATGGKIRASMVPKLLKTVDNLLSKEYKMALLESTQRRAKDPSAVVEAVRQEALRKLMHEEDLFFDEGGQHNEFTMKELHERLDEATQARDPHHHPQDEQPGWRLPLPGERPPRREDRTRLPGPMYNLAPT</sequence>
<dbReference type="GeneID" id="19046400"/>
<feature type="compositionally biased region" description="Basic and acidic residues" evidence="1">
    <location>
        <begin position="149"/>
        <end position="158"/>
    </location>
</feature>
<reference evidence="3" key="1">
    <citation type="journal article" date="2013" name="Nature">
        <title>Pan genome of the phytoplankton Emiliania underpins its global distribution.</title>
        <authorList>
            <person name="Read B.A."/>
            <person name="Kegel J."/>
            <person name="Klute M.J."/>
            <person name="Kuo A."/>
            <person name="Lefebvre S.C."/>
            <person name="Maumus F."/>
            <person name="Mayer C."/>
            <person name="Miller J."/>
            <person name="Monier A."/>
            <person name="Salamov A."/>
            <person name="Young J."/>
            <person name="Aguilar M."/>
            <person name="Claverie J.M."/>
            <person name="Frickenhaus S."/>
            <person name="Gonzalez K."/>
            <person name="Herman E.K."/>
            <person name="Lin Y.C."/>
            <person name="Napier J."/>
            <person name="Ogata H."/>
            <person name="Sarno A.F."/>
            <person name="Shmutz J."/>
            <person name="Schroeder D."/>
            <person name="de Vargas C."/>
            <person name="Verret F."/>
            <person name="von Dassow P."/>
            <person name="Valentin K."/>
            <person name="Van de Peer Y."/>
            <person name="Wheeler G."/>
            <person name="Dacks J.B."/>
            <person name="Delwiche C.F."/>
            <person name="Dyhrman S.T."/>
            <person name="Glockner G."/>
            <person name="John U."/>
            <person name="Richards T."/>
            <person name="Worden A.Z."/>
            <person name="Zhang X."/>
            <person name="Grigoriev I.V."/>
            <person name="Allen A.E."/>
            <person name="Bidle K."/>
            <person name="Borodovsky M."/>
            <person name="Bowler C."/>
            <person name="Brownlee C."/>
            <person name="Cock J.M."/>
            <person name="Elias M."/>
            <person name="Gladyshev V.N."/>
            <person name="Groth M."/>
            <person name="Guda C."/>
            <person name="Hadaegh A."/>
            <person name="Iglesias-Rodriguez M.D."/>
            <person name="Jenkins J."/>
            <person name="Jones B.M."/>
            <person name="Lawson T."/>
            <person name="Leese F."/>
            <person name="Lindquist E."/>
            <person name="Lobanov A."/>
            <person name="Lomsadze A."/>
            <person name="Malik S.B."/>
            <person name="Marsh M.E."/>
            <person name="Mackinder L."/>
            <person name="Mock T."/>
            <person name="Mueller-Roeber B."/>
            <person name="Pagarete A."/>
            <person name="Parker M."/>
            <person name="Probert I."/>
            <person name="Quesneville H."/>
            <person name="Raines C."/>
            <person name="Rensing S.A."/>
            <person name="Riano-Pachon D.M."/>
            <person name="Richier S."/>
            <person name="Rokitta S."/>
            <person name="Shiraiwa Y."/>
            <person name="Soanes D.M."/>
            <person name="van der Giezen M."/>
            <person name="Wahlund T.M."/>
            <person name="Williams B."/>
            <person name="Wilson W."/>
            <person name="Wolfe G."/>
            <person name="Wurch L.L."/>
        </authorList>
    </citation>
    <scope>NUCLEOTIDE SEQUENCE</scope>
</reference>
<dbReference type="KEGG" id="ehx:EMIHUDRAFT_213907"/>
<dbReference type="Proteomes" id="UP000013827">
    <property type="component" value="Unassembled WGS sequence"/>
</dbReference>
<reference evidence="2" key="2">
    <citation type="submission" date="2024-10" db="UniProtKB">
        <authorList>
            <consortium name="EnsemblProtists"/>
        </authorList>
    </citation>
    <scope>IDENTIFICATION</scope>
</reference>
<dbReference type="PaxDb" id="2903-EOD12130"/>
<dbReference type="EnsemblProtists" id="EOD12130">
    <property type="protein sequence ID" value="EOD12130"/>
    <property type="gene ID" value="EMIHUDRAFT_213907"/>
</dbReference>
<keyword evidence="3" id="KW-1185">Reference proteome</keyword>
<evidence type="ECO:0000313" key="2">
    <source>
        <dbReference type="EnsemblProtists" id="EOD12130"/>
    </source>
</evidence>
<dbReference type="RefSeq" id="XP_005770828.1">
    <property type="nucleotide sequence ID" value="XM_005770771.1"/>
</dbReference>
<accession>A0A0D3ILJ5</accession>